<name>A0ABR2HVG5_9EUKA</name>
<evidence type="ECO:0000256" key="1">
    <source>
        <dbReference type="SAM" id="MobiDB-lite"/>
    </source>
</evidence>
<feature type="region of interest" description="Disordered" evidence="1">
    <location>
        <begin position="1"/>
        <end position="32"/>
    </location>
</feature>
<dbReference type="Proteomes" id="UP001470230">
    <property type="component" value="Unassembled WGS sequence"/>
</dbReference>
<accession>A0ABR2HVG5</accession>
<protein>
    <submittedName>
        <fullName evidence="2">Uncharacterized protein</fullName>
    </submittedName>
</protein>
<keyword evidence="3" id="KW-1185">Reference proteome</keyword>
<dbReference type="EMBL" id="JAPFFF010000022">
    <property type="protein sequence ID" value="KAK8853586.1"/>
    <property type="molecule type" value="Genomic_DNA"/>
</dbReference>
<gene>
    <name evidence="2" type="ORF">M9Y10_017147</name>
</gene>
<sequence length="140" mass="16536">MKNDKSESDYDEDKEYKSEYDYDEDKDLKNESENEEIEYGLCHKKGKEKVINSEELRKKENKLKKKIALQKKKLFNNIINGVFDPGFVPYQKVIDDKNAHNFMTFLLQPLVWHFPIIVIHLSKSENGSFDINNAYELNAL</sequence>
<reference evidence="2 3" key="1">
    <citation type="submission" date="2024-04" db="EMBL/GenBank/DDBJ databases">
        <title>Tritrichomonas musculus Genome.</title>
        <authorList>
            <person name="Alves-Ferreira E."/>
            <person name="Grigg M."/>
            <person name="Lorenzi H."/>
            <person name="Galac M."/>
        </authorList>
    </citation>
    <scope>NUCLEOTIDE SEQUENCE [LARGE SCALE GENOMIC DNA]</scope>
    <source>
        <strain evidence="2 3">EAF2021</strain>
    </source>
</reference>
<evidence type="ECO:0000313" key="2">
    <source>
        <dbReference type="EMBL" id="KAK8853586.1"/>
    </source>
</evidence>
<comment type="caution">
    <text evidence="2">The sequence shown here is derived from an EMBL/GenBank/DDBJ whole genome shotgun (WGS) entry which is preliminary data.</text>
</comment>
<proteinExistence type="predicted"/>
<evidence type="ECO:0000313" key="3">
    <source>
        <dbReference type="Proteomes" id="UP001470230"/>
    </source>
</evidence>
<organism evidence="2 3">
    <name type="scientific">Tritrichomonas musculus</name>
    <dbReference type="NCBI Taxonomy" id="1915356"/>
    <lineage>
        <taxon>Eukaryota</taxon>
        <taxon>Metamonada</taxon>
        <taxon>Parabasalia</taxon>
        <taxon>Tritrichomonadida</taxon>
        <taxon>Tritrichomonadidae</taxon>
        <taxon>Tritrichomonas</taxon>
    </lineage>
</organism>